<comment type="subunit">
    <text evidence="4">Homodimer.</text>
</comment>
<dbReference type="GO" id="GO:0009228">
    <property type="term" value="P:thiamine biosynthetic process"/>
    <property type="evidence" value="ECO:0007669"/>
    <property type="project" value="UniProtKB-KW"/>
</dbReference>
<dbReference type="PANTHER" id="PTHR31528:SF1">
    <property type="entry name" value="4-AMINO-5-HYDROXYMETHYL-2-METHYLPYRIMIDINE PHOSPHATE SYNTHASE THI11-RELATED"/>
    <property type="match status" value="1"/>
</dbReference>
<protein>
    <recommendedName>
        <fullName evidence="10">Thiamine pyrimidine synthase</fullName>
    </recommendedName>
</protein>
<evidence type="ECO:0000256" key="11">
    <source>
        <dbReference type="ARBA" id="ARBA00048179"/>
    </source>
</evidence>
<evidence type="ECO:0000256" key="6">
    <source>
        <dbReference type="ARBA" id="ARBA00022723"/>
    </source>
</evidence>
<comment type="caution">
    <text evidence="13">The sequence shown here is derived from an EMBL/GenBank/DDBJ whole genome shotgun (WGS) entry which is preliminary data.</text>
</comment>
<evidence type="ECO:0000256" key="4">
    <source>
        <dbReference type="ARBA" id="ARBA00011738"/>
    </source>
</evidence>
<sequence length="354" mass="37652">MNRSSSTRPPRGRRVITRMIGLGAVALLGVALTACSSDASPAASGSAEATGPATPVTLQLDWIPFGRHAPFYVAKALGYYEDAGVDVTLVQGSGVAAGYQALAADQADMVFNDLSDIVSASQEQGDDLIATAVFYSVAPHSVFFLKSSGITSPKDLEGKTIAYSAGQSPYQLFPLFAEANGIDASTINWQQVAPQSLNQTFLSGQADAMVTYVLTDPVLQGAAPQGEEVEHFTFGEMGVDLLNNGLITKKSYLDENPDVVKAVTQATVKGYEYAFEHPEEAVDLMMKEVPTLNRDDAIKEIALIKGIVQLPGSTEPIGYIDPTEMADTVATMSTFDGISPAPDPTKYYTNEFVQ</sequence>
<dbReference type="InterPro" id="IPR015168">
    <property type="entry name" value="SsuA/THI5"/>
</dbReference>
<keyword evidence="6" id="KW-0479">Metal-binding</keyword>
<dbReference type="RefSeq" id="WP_100343263.1">
    <property type="nucleotide sequence ID" value="NZ_PGFB01000001.1"/>
</dbReference>
<dbReference type="SUPFAM" id="SSF53850">
    <property type="entry name" value="Periplasmic binding protein-like II"/>
    <property type="match status" value="1"/>
</dbReference>
<dbReference type="Proteomes" id="UP000230161">
    <property type="component" value="Unassembled WGS sequence"/>
</dbReference>
<evidence type="ECO:0000313" key="13">
    <source>
        <dbReference type="EMBL" id="PJJ65358.1"/>
    </source>
</evidence>
<evidence type="ECO:0000313" key="14">
    <source>
        <dbReference type="Proteomes" id="UP000230161"/>
    </source>
</evidence>
<evidence type="ECO:0000256" key="8">
    <source>
        <dbReference type="ARBA" id="ARBA00022977"/>
    </source>
</evidence>
<comment type="pathway">
    <text evidence="2">Cofactor biosynthesis; thiamine diphosphate biosynthesis.</text>
</comment>
<keyword evidence="8" id="KW-0784">Thiamine biosynthesis</keyword>
<evidence type="ECO:0000256" key="5">
    <source>
        <dbReference type="ARBA" id="ARBA00022679"/>
    </source>
</evidence>
<keyword evidence="14" id="KW-1185">Reference proteome</keyword>
<dbReference type="GO" id="GO:0016740">
    <property type="term" value="F:transferase activity"/>
    <property type="evidence" value="ECO:0007669"/>
    <property type="project" value="UniProtKB-KW"/>
</dbReference>
<evidence type="ECO:0000259" key="12">
    <source>
        <dbReference type="Pfam" id="PF09084"/>
    </source>
</evidence>
<proteinExistence type="inferred from homology"/>
<evidence type="ECO:0000256" key="7">
    <source>
        <dbReference type="ARBA" id="ARBA00022898"/>
    </source>
</evidence>
<comment type="similarity">
    <text evidence="3">Belongs to the NMT1/THI5 family.</text>
</comment>
<gene>
    <name evidence="13" type="ORF">CLV54_0390</name>
</gene>
<dbReference type="OrthoDB" id="174578at2"/>
<dbReference type="PROSITE" id="PS51257">
    <property type="entry name" value="PROKAR_LIPOPROTEIN"/>
    <property type="match status" value="1"/>
</dbReference>
<evidence type="ECO:0000256" key="2">
    <source>
        <dbReference type="ARBA" id="ARBA00004948"/>
    </source>
</evidence>
<organism evidence="13 14">
    <name type="scientific">Compostimonas suwonensis</name>
    <dbReference type="NCBI Taxonomy" id="1048394"/>
    <lineage>
        <taxon>Bacteria</taxon>
        <taxon>Bacillati</taxon>
        <taxon>Actinomycetota</taxon>
        <taxon>Actinomycetes</taxon>
        <taxon>Micrococcales</taxon>
        <taxon>Microbacteriaceae</taxon>
        <taxon>Compostimonas</taxon>
    </lineage>
</organism>
<evidence type="ECO:0000256" key="3">
    <source>
        <dbReference type="ARBA" id="ARBA00009406"/>
    </source>
</evidence>
<dbReference type="GO" id="GO:0046872">
    <property type="term" value="F:metal ion binding"/>
    <property type="evidence" value="ECO:0007669"/>
    <property type="project" value="UniProtKB-KW"/>
</dbReference>
<dbReference type="AlphaFoldDB" id="A0A2M9C4A7"/>
<feature type="domain" description="SsuA/THI5-like" evidence="12">
    <location>
        <begin position="67"/>
        <end position="281"/>
    </location>
</feature>
<evidence type="ECO:0000256" key="1">
    <source>
        <dbReference type="ARBA" id="ARBA00003469"/>
    </source>
</evidence>
<evidence type="ECO:0000256" key="10">
    <source>
        <dbReference type="ARBA" id="ARBA00033171"/>
    </source>
</evidence>
<comment type="function">
    <text evidence="1">Responsible for the formation of the pyrimidine heterocycle in the thiamine biosynthesis pathway. Catalyzes the formation of hydroxymethylpyrimidine phosphate (HMP-P) from histidine and pyridoxal phosphate (PLP). The protein uses PLP and the active site histidine to form HMP-P, generating an inactive enzyme. The enzyme can only undergo a single turnover, which suggests it is a suicide enzyme.</text>
</comment>
<comment type="catalytic activity">
    <reaction evidence="11">
        <text>N(6)-(pyridoxal phosphate)-L-lysyl-[4-amino-5-hydroxymethyl-2-methylpyrimidine phosphate synthase] + L-histidyl-[4-amino-5-hydroxymethyl-2-methylpyrimidine phosphate synthase] + 2 Fe(3+) + 4 H2O = L-lysyl-[4-amino-5-hydroxymethyl-2-methylpyrimidine phosphate synthase] + (2S)-2-amino-5-hydroxy-4-oxopentanoyl-[4-amino-5-hydroxymethyl-2-methylpyrimidine phosphate synthase] + 4-amino-2-methyl-5-(phosphooxymethyl)pyrimidine + 3-oxopropanoate + 2 Fe(2+) + 2 H(+)</text>
        <dbReference type="Rhea" id="RHEA:65756"/>
        <dbReference type="Rhea" id="RHEA-COMP:16892"/>
        <dbReference type="Rhea" id="RHEA-COMP:16893"/>
        <dbReference type="Rhea" id="RHEA-COMP:16894"/>
        <dbReference type="Rhea" id="RHEA-COMP:16895"/>
        <dbReference type="ChEBI" id="CHEBI:15377"/>
        <dbReference type="ChEBI" id="CHEBI:15378"/>
        <dbReference type="ChEBI" id="CHEBI:29033"/>
        <dbReference type="ChEBI" id="CHEBI:29034"/>
        <dbReference type="ChEBI" id="CHEBI:29969"/>
        <dbReference type="ChEBI" id="CHEBI:29979"/>
        <dbReference type="ChEBI" id="CHEBI:33190"/>
        <dbReference type="ChEBI" id="CHEBI:58354"/>
        <dbReference type="ChEBI" id="CHEBI:143915"/>
        <dbReference type="ChEBI" id="CHEBI:157692"/>
    </reaction>
    <physiologicalReaction direction="left-to-right" evidence="11">
        <dbReference type="Rhea" id="RHEA:65757"/>
    </physiologicalReaction>
</comment>
<evidence type="ECO:0000256" key="9">
    <source>
        <dbReference type="ARBA" id="ARBA00023004"/>
    </source>
</evidence>
<keyword evidence="7" id="KW-0663">Pyridoxal phosphate</keyword>
<keyword evidence="9" id="KW-0408">Iron</keyword>
<name>A0A2M9C4A7_9MICO</name>
<keyword evidence="5" id="KW-0808">Transferase</keyword>
<dbReference type="Pfam" id="PF09084">
    <property type="entry name" value="NMT1"/>
    <property type="match status" value="1"/>
</dbReference>
<reference evidence="13 14" key="1">
    <citation type="submission" date="2017-11" db="EMBL/GenBank/DDBJ databases">
        <title>Genomic Encyclopedia of Archaeal and Bacterial Type Strains, Phase II (KMG-II): From Individual Species to Whole Genera.</title>
        <authorList>
            <person name="Goeker M."/>
        </authorList>
    </citation>
    <scope>NUCLEOTIDE SEQUENCE [LARGE SCALE GENOMIC DNA]</scope>
    <source>
        <strain evidence="13 14">DSM 25625</strain>
    </source>
</reference>
<dbReference type="InterPro" id="IPR027939">
    <property type="entry name" value="NMT1/THI5"/>
</dbReference>
<dbReference type="PANTHER" id="PTHR31528">
    <property type="entry name" value="4-AMINO-5-HYDROXYMETHYL-2-METHYLPYRIMIDINE PHOSPHATE SYNTHASE THI11-RELATED"/>
    <property type="match status" value="1"/>
</dbReference>
<dbReference type="Gene3D" id="3.40.190.10">
    <property type="entry name" value="Periplasmic binding protein-like II"/>
    <property type="match status" value="2"/>
</dbReference>
<accession>A0A2M9C4A7</accession>
<dbReference type="EMBL" id="PGFB01000001">
    <property type="protein sequence ID" value="PJJ65358.1"/>
    <property type="molecule type" value="Genomic_DNA"/>
</dbReference>